<dbReference type="PANTHER" id="PTHR23501">
    <property type="entry name" value="MAJOR FACILITATOR SUPERFAMILY"/>
    <property type="match status" value="1"/>
</dbReference>
<feature type="transmembrane region" description="Helical" evidence="7">
    <location>
        <begin position="204"/>
        <end position="225"/>
    </location>
</feature>
<dbReference type="OMA" id="PTIGIMI"/>
<comment type="similarity">
    <text evidence="2">Belongs to the major facilitator superfamily.</text>
</comment>
<dbReference type="InterPro" id="IPR036259">
    <property type="entry name" value="MFS_trans_sf"/>
</dbReference>
<dbReference type="EMBL" id="KZ858984">
    <property type="protein sequence ID" value="RDW26194.1"/>
    <property type="molecule type" value="Genomic_DNA"/>
</dbReference>
<dbReference type="eggNOG" id="KOG0254">
    <property type="taxonomic scope" value="Eukaryota"/>
</dbReference>
<evidence type="ECO:0000256" key="5">
    <source>
        <dbReference type="ARBA" id="ARBA00023136"/>
    </source>
</evidence>
<evidence type="ECO:0000313" key="8">
    <source>
        <dbReference type="EMBL" id="AOW04360.1"/>
    </source>
</evidence>
<protein>
    <submittedName>
        <fullName evidence="9">Major facilitator superfamily domain-containing protein</fullName>
    </submittedName>
</protein>
<dbReference type="PANTHER" id="PTHR23501:SF87">
    <property type="entry name" value="SIDEROPHORE IRON TRANSPORTER 2"/>
    <property type="match status" value="1"/>
</dbReference>
<feature type="compositionally biased region" description="Basic and acidic residues" evidence="6">
    <location>
        <begin position="618"/>
        <end position="638"/>
    </location>
</feature>
<evidence type="ECO:0000256" key="3">
    <source>
        <dbReference type="ARBA" id="ARBA00022692"/>
    </source>
</evidence>
<feature type="transmembrane region" description="Helical" evidence="7">
    <location>
        <begin position="291"/>
        <end position="310"/>
    </location>
</feature>
<feature type="transmembrane region" description="Helical" evidence="7">
    <location>
        <begin position="427"/>
        <end position="443"/>
    </location>
</feature>
<proteinExistence type="inferred from homology"/>
<dbReference type="GeneID" id="2911208"/>
<feature type="transmembrane region" description="Helical" evidence="7">
    <location>
        <begin position="492"/>
        <end position="512"/>
    </location>
</feature>
<evidence type="ECO:0000256" key="7">
    <source>
        <dbReference type="SAM" id="Phobius"/>
    </source>
</evidence>
<evidence type="ECO:0000313" key="10">
    <source>
        <dbReference type="Proteomes" id="UP000182444"/>
    </source>
</evidence>
<dbReference type="GO" id="GO:0005886">
    <property type="term" value="C:plasma membrane"/>
    <property type="evidence" value="ECO:0007669"/>
    <property type="project" value="TreeGrafter"/>
</dbReference>
<dbReference type="FunFam" id="1.20.1250.20:FF:000873">
    <property type="entry name" value="YALI0D20350p"/>
    <property type="match status" value="1"/>
</dbReference>
<feature type="transmembrane region" description="Helical" evidence="7">
    <location>
        <begin position="147"/>
        <end position="165"/>
    </location>
</feature>
<dbReference type="FunFam" id="1.20.1250.20:FF:000871">
    <property type="entry name" value="YALI0A17149p"/>
    <property type="match status" value="1"/>
</dbReference>
<reference evidence="9 11" key="2">
    <citation type="submission" date="2018-07" db="EMBL/GenBank/DDBJ databases">
        <title>Draft Genome Assemblies for Five Robust Yarrowia lipolytica Strains Exhibiting High Lipid Production and Pentose Sugar Utilization and Sugar Alcohol Secretion from Undetoxified Lignocellulosic Biomass Hydrolysates.</title>
        <authorList>
            <consortium name="DOE Joint Genome Institute"/>
            <person name="Walker C."/>
            <person name="Ryu S."/>
            <person name="Na H."/>
            <person name="Zane M."/>
            <person name="LaButti K."/>
            <person name="Lipzen A."/>
            <person name="Haridas S."/>
            <person name="Barry K."/>
            <person name="Grigoriev I.V."/>
            <person name="Quarterman J."/>
            <person name="Slininger P."/>
            <person name="Dien B."/>
            <person name="Trinh C.T."/>
        </authorList>
    </citation>
    <scope>NUCLEOTIDE SEQUENCE [LARGE SCALE GENOMIC DNA]</scope>
    <source>
        <strain evidence="9 11">YB392</strain>
    </source>
</reference>
<dbReference type="SUPFAM" id="SSF103473">
    <property type="entry name" value="MFS general substrate transporter"/>
    <property type="match status" value="1"/>
</dbReference>
<feature type="transmembrane region" description="Helical" evidence="7">
    <location>
        <begin position="80"/>
        <end position="104"/>
    </location>
</feature>
<comment type="subcellular location">
    <subcellularLocation>
        <location evidence="1">Membrane</location>
        <topology evidence="1">Multi-pass membrane protein</topology>
    </subcellularLocation>
</comment>
<dbReference type="VEuPathDB" id="FungiDB:YALI0_D20350g"/>
<sequence length="638" mass="72206">MNLKELDEKAKYVFDTKDRVADKFFESMSPKPRKLMKFLFSPDYDYSSATENFDPNDTVDDLQLTHSEIVRKVWNKKQLIMGWGFLLFMSLVSTIMSSSFPSYIVYASSEFSQMGALASVQIVQSCIFLIARALCGKLADNFGRFEAMFISVCSLTVGCGLYMGTHNIVTYFAALAFYSIGDIGIQMMYEIFAADTCDLRDRTFFQTITLFANLFTPWIAGPMVQSMLQHSTWQWGMGMWAIIVPVCSIPFLVTLLYFRIKAYKMGLRIRRGDPNRTWWQNTITGIIRMDLPGLCFLCAGLILFFVPISFCAGTDNWKQPGNIAMLTVGTFLLYVAFPLWEFFVTKHPFLKYKLMSKRLVTIPGFIILFYNMSFAIYHPYFQVWLLLAKGLKQAKATNLHMAMFVSLTGTTLLFSPLMRWRAKLKSVMVWGTILYFIGMGLTYEFRKPEKPLHTMILAQVFEGVGAGLLVIPVMVYIQVVCKQSDAAAAITVYYFFNSTGTILGNVISAAVYRNHFPKLLRETGSFTDREIQAIFGSIYAGLRYPVGSPQRAAIGTSLNTVIRSLLIGPLILCAIMFCLSLTNADINLDTAQRIKEESEHVKADESTDDNGLVVETDSIEKPPSYDEKKQVEEMVQKA</sequence>
<dbReference type="EMBL" id="CP017556">
    <property type="protein sequence ID" value="AOW04360.1"/>
    <property type="molecule type" value="Genomic_DNA"/>
</dbReference>
<evidence type="ECO:0000256" key="4">
    <source>
        <dbReference type="ARBA" id="ARBA00022989"/>
    </source>
</evidence>
<evidence type="ECO:0000256" key="2">
    <source>
        <dbReference type="ARBA" id="ARBA00008335"/>
    </source>
</evidence>
<dbReference type="AlphaFoldDB" id="A0A1D8NFE7"/>
<dbReference type="Proteomes" id="UP000182444">
    <property type="component" value="Chromosome 1D"/>
</dbReference>
<evidence type="ECO:0000256" key="1">
    <source>
        <dbReference type="ARBA" id="ARBA00004141"/>
    </source>
</evidence>
<keyword evidence="4 7" id="KW-1133">Transmembrane helix</keyword>
<evidence type="ECO:0000256" key="6">
    <source>
        <dbReference type="SAM" id="MobiDB-lite"/>
    </source>
</evidence>
<organism evidence="8 10">
    <name type="scientific">Yarrowia lipolytica</name>
    <name type="common">Candida lipolytica</name>
    <dbReference type="NCBI Taxonomy" id="4952"/>
    <lineage>
        <taxon>Eukaryota</taxon>
        <taxon>Fungi</taxon>
        <taxon>Dikarya</taxon>
        <taxon>Ascomycota</taxon>
        <taxon>Saccharomycotina</taxon>
        <taxon>Dipodascomycetes</taxon>
        <taxon>Dipodascales</taxon>
        <taxon>Dipodascales incertae sedis</taxon>
        <taxon>Yarrowia</taxon>
    </lineage>
</organism>
<evidence type="ECO:0000313" key="11">
    <source>
        <dbReference type="Proteomes" id="UP000256601"/>
    </source>
</evidence>
<feature type="transmembrane region" description="Helical" evidence="7">
    <location>
        <begin position="401"/>
        <end position="420"/>
    </location>
</feature>
<feature type="transmembrane region" description="Helical" evidence="7">
    <location>
        <begin position="171"/>
        <end position="192"/>
    </location>
</feature>
<gene>
    <name evidence="9" type="ORF">B0I71DRAFT_117962</name>
    <name evidence="8" type="ORF">YALI1_D25786g</name>
</gene>
<evidence type="ECO:0000313" key="9">
    <source>
        <dbReference type="EMBL" id="RDW26194.1"/>
    </source>
</evidence>
<feature type="region of interest" description="Disordered" evidence="6">
    <location>
        <begin position="598"/>
        <end position="638"/>
    </location>
</feature>
<dbReference type="VEuPathDB" id="FungiDB:YALI1_D25786g"/>
<dbReference type="Proteomes" id="UP000256601">
    <property type="component" value="Unassembled WGS sequence"/>
</dbReference>
<dbReference type="GO" id="GO:0015343">
    <property type="term" value="F:siderophore-iron transmembrane transporter activity"/>
    <property type="evidence" value="ECO:0007669"/>
    <property type="project" value="TreeGrafter"/>
</dbReference>
<accession>A0A1D8NFE7</accession>
<dbReference type="KEGG" id="yli:2911208"/>
<keyword evidence="5 7" id="KW-0472">Membrane</keyword>
<feature type="transmembrane region" description="Helical" evidence="7">
    <location>
        <begin position="116"/>
        <end position="135"/>
    </location>
</feature>
<feature type="transmembrane region" description="Helical" evidence="7">
    <location>
        <begin position="322"/>
        <end position="340"/>
    </location>
</feature>
<dbReference type="Gene3D" id="1.20.1250.20">
    <property type="entry name" value="MFS general substrate transporter like domains"/>
    <property type="match status" value="2"/>
</dbReference>
<feature type="transmembrane region" description="Helical" evidence="7">
    <location>
        <begin position="455"/>
        <end position="480"/>
    </location>
</feature>
<name>A0A1D8NFE7_YARLL</name>
<feature type="transmembrane region" description="Helical" evidence="7">
    <location>
        <begin position="237"/>
        <end position="258"/>
    </location>
</feature>
<feature type="transmembrane region" description="Helical" evidence="7">
    <location>
        <begin position="566"/>
        <end position="586"/>
    </location>
</feature>
<reference evidence="8 10" key="1">
    <citation type="journal article" date="2016" name="PLoS ONE">
        <title>Sequence Assembly of Yarrowia lipolytica Strain W29/CLIB89 Shows Transposable Element Diversity.</title>
        <authorList>
            <person name="Magnan C."/>
            <person name="Yu J."/>
            <person name="Chang I."/>
            <person name="Jahn E."/>
            <person name="Kanomata Y."/>
            <person name="Wu J."/>
            <person name="Zeller M."/>
            <person name="Oakes M."/>
            <person name="Baldi P."/>
            <person name="Sandmeyer S."/>
        </authorList>
    </citation>
    <scope>NUCLEOTIDE SEQUENCE [LARGE SCALE GENOMIC DNA]</scope>
    <source>
        <strain evidence="8">CLIB89</strain>
        <strain evidence="10">CLIB89(W29)</strain>
    </source>
</reference>
<feature type="transmembrane region" description="Helical" evidence="7">
    <location>
        <begin position="360"/>
        <end position="381"/>
    </location>
</feature>
<keyword evidence="3 7" id="KW-0812">Transmembrane</keyword>